<dbReference type="PANTHER" id="PTHR47505:SF1">
    <property type="entry name" value="DNA UTILIZATION PROTEIN YHGH"/>
    <property type="match status" value="1"/>
</dbReference>
<reference evidence="3 4" key="1">
    <citation type="submission" date="2020-08" db="EMBL/GenBank/DDBJ databases">
        <title>Bridging the membrane lipid divide: bacteria of the FCB group superphylum have the potential to synthesize archaeal ether lipids.</title>
        <authorList>
            <person name="Villanueva L."/>
            <person name="Von Meijenfeldt F.A.B."/>
            <person name="Westbye A.B."/>
            <person name="Yadav S."/>
            <person name="Hopmans E.C."/>
            <person name="Dutilh B.E."/>
            <person name="Sinninghe Damste J.S."/>
        </authorList>
    </citation>
    <scope>NUCLEOTIDE SEQUENCE [LARGE SCALE GENOMIC DNA]</scope>
    <source>
        <strain evidence="3">NIOZ-UU100</strain>
    </source>
</reference>
<dbReference type="Gene3D" id="3.40.50.2020">
    <property type="match status" value="1"/>
</dbReference>
<dbReference type="InterPro" id="IPR000836">
    <property type="entry name" value="PRTase_dom"/>
</dbReference>
<protein>
    <submittedName>
        <fullName evidence="3">ComF family protein</fullName>
    </submittedName>
</protein>
<dbReference type="Pfam" id="PF00156">
    <property type="entry name" value="Pribosyltran"/>
    <property type="match status" value="1"/>
</dbReference>
<dbReference type="InterPro" id="IPR051910">
    <property type="entry name" value="ComF/GntX_DNA_util-trans"/>
</dbReference>
<dbReference type="InterPro" id="IPR029057">
    <property type="entry name" value="PRTase-like"/>
</dbReference>
<evidence type="ECO:0000256" key="1">
    <source>
        <dbReference type="ARBA" id="ARBA00008007"/>
    </source>
</evidence>
<dbReference type="AlphaFoldDB" id="A0A8J6PDV2"/>
<dbReference type="CDD" id="cd06223">
    <property type="entry name" value="PRTases_typeI"/>
    <property type="match status" value="1"/>
</dbReference>
<accession>A0A8J6PDV2</accession>
<gene>
    <name evidence="3" type="ORF">H8D24_04665</name>
</gene>
<comment type="caution">
    <text evidence="3">The sequence shown here is derived from an EMBL/GenBank/DDBJ whole genome shotgun (WGS) entry which is preliminary data.</text>
</comment>
<organism evidence="3 4">
    <name type="scientific">Candidatus Thiopontia autotrophica</name>
    <dbReference type="NCBI Taxonomy" id="2841688"/>
    <lineage>
        <taxon>Bacteria</taxon>
        <taxon>Pseudomonadati</taxon>
        <taxon>Pseudomonadota</taxon>
        <taxon>Gammaproteobacteria</taxon>
        <taxon>Candidatus Thiopontia</taxon>
    </lineage>
</organism>
<evidence type="ECO:0000259" key="2">
    <source>
        <dbReference type="Pfam" id="PF00156"/>
    </source>
</evidence>
<feature type="domain" description="Phosphoribosyltransferase" evidence="2">
    <location>
        <begin position="132"/>
        <end position="215"/>
    </location>
</feature>
<dbReference type="Proteomes" id="UP000654401">
    <property type="component" value="Unassembled WGS sequence"/>
</dbReference>
<comment type="similarity">
    <text evidence="1">Belongs to the ComF/GntX family.</text>
</comment>
<proteinExistence type="inferred from homology"/>
<dbReference type="PANTHER" id="PTHR47505">
    <property type="entry name" value="DNA UTILIZATION PROTEIN YHGH"/>
    <property type="match status" value="1"/>
</dbReference>
<evidence type="ECO:0000313" key="3">
    <source>
        <dbReference type="EMBL" id="MBC8519685.1"/>
    </source>
</evidence>
<evidence type="ECO:0000313" key="4">
    <source>
        <dbReference type="Proteomes" id="UP000654401"/>
    </source>
</evidence>
<dbReference type="EMBL" id="JACNFK010000025">
    <property type="protein sequence ID" value="MBC8519685.1"/>
    <property type="molecule type" value="Genomic_DNA"/>
</dbReference>
<dbReference type="SUPFAM" id="SSF53271">
    <property type="entry name" value="PRTase-like"/>
    <property type="match status" value="1"/>
</dbReference>
<sequence>MFEKVYRQLRKLTPPEPCAICGIPSHGDVALCNSCRERLPTLSSAPFELQSRNQWDKIIIPYRYSEPLAPLIQQLKFDHKLNYARLFGSLMMEQLQKDMAAPPDLILPIPLHPRRLRQRGFNQALEIIRNPAKELGIPLDITSCLRRKHTEPQLSLNAAKRRHNLEDAFHITTPLNGATVAIFDDVITTGSTMRAVTHALKSGGAGKIQIWALAYTPPHG</sequence>
<name>A0A8J6PDV2_9GAMM</name>